<proteinExistence type="inferred from homology"/>
<dbReference type="CDD" id="cd02138">
    <property type="entry name" value="TdsD-like"/>
    <property type="match status" value="1"/>
</dbReference>
<dbReference type="InterPro" id="IPR029479">
    <property type="entry name" value="Nitroreductase"/>
</dbReference>
<dbReference type="PANTHER" id="PTHR43673:SF10">
    <property type="entry name" value="NADH DEHYDROGENASE_NAD(P)H NITROREDUCTASE XCC3605-RELATED"/>
    <property type="match status" value="1"/>
</dbReference>
<evidence type="ECO:0000313" key="4">
    <source>
        <dbReference type="EMBL" id="SFE77718.1"/>
    </source>
</evidence>
<evidence type="ECO:0000256" key="1">
    <source>
        <dbReference type="ARBA" id="ARBA00007118"/>
    </source>
</evidence>
<dbReference type="Pfam" id="PF00881">
    <property type="entry name" value="Nitroreductase"/>
    <property type="match status" value="1"/>
</dbReference>
<dbReference type="SUPFAM" id="SSF55469">
    <property type="entry name" value="FMN-dependent nitroreductase-like"/>
    <property type="match status" value="1"/>
</dbReference>
<dbReference type="Proteomes" id="UP000199119">
    <property type="component" value="Unassembled WGS sequence"/>
</dbReference>
<dbReference type="STRING" id="1177982.SAMN04489711_10589"/>
<dbReference type="EMBL" id="FONX01000005">
    <property type="protein sequence ID" value="SFE77718.1"/>
    <property type="molecule type" value="Genomic_DNA"/>
</dbReference>
<protein>
    <submittedName>
        <fullName evidence="4">Nitroreductase</fullName>
    </submittedName>
</protein>
<organism evidence="4 5">
    <name type="scientific">Paracidovorax wautersii</name>
    <dbReference type="NCBI Taxonomy" id="1177982"/>
    <lineage>
        <taxon>Bacteria</taxon>
        <taxon>Pseudomonadati</taxon>
        <taxon>Pseudomonadota</taxon>
        <taxon>Betaproteobacteria</taxon>
        <taxon>Burkholderiales</taxon>
        <taxon>Comamonadaceae</taxon>
        <taxon>Paracidovorax</taxon>
    </lineage>
</organism>
<gene>
    <name evidence="4" type="ORF">SAMN04489711_10589</name>
</gene>
<sequence>MSAPRTPDHPIDPLFTNRWSPRAFAGTAIPEPALLSLLEAARWAPSAYNAQPWRFVYARRDTAAWAPIFGSLVEFNQGWAQHAAALVVVISAEQAVFPGAEAAAPNASHAFDAGAAWASLAFQATLSGWAAHAMAGFDADALQSAIGLPEGYAIHAVVAIGRPGDKAALPEYLQAMEQPSGRKPLSALAAEGRFGSGVA</sequence>
<dbReference type="AlphaFoldDB" id="A0A1I2DB76"/>
<dbReference type="OrthoDB" id="9802510at2"/>
<dbReference type="GO" id="GO:0016491">
    <property type="term" value="F:oxidoreductase activity"/>
    <property type="evidence" value="ECO:0007669"/>
    <property type="project" value="UniProtKB-KW"/>
</dbReference>
<keyword evidence="5" id="KW-1185">Reference proteome</keyword>
<comment type="similarity">
    <text evidence="1">Belongs to the nitroreductase family.</text>
</comment>
<evidence type="ECO:0000256" key="2">
    <source>
        <dbReference type="ARBA" id="ARBA00023002"/>
    </source>
</evidence>
<name>A0A1I2DB76_9BURK</name>
<feature type="domain" description="Nitroreductase" evidence="3">
    <location>
        <begin position="17"/>
        <end position="162"/>
    </location>
</feature>
<dbReference type="Gene3D" id="3.40.109.10">
    <property type="entry name" value="NADH Oxidase"/>
    <property type="match status" value="1"/>
</dbReference>
<keyword evidence="2" id="KW-0560">Oxidoreductase</keyword>
<accession>A0A1I2DB76</accession>
<dbReference type="RefSeq" id="WP_092939334.1">
    <property type="nucleotide sequence ID" value="NZ_FONX01000005.1"/>
</dbReference>
<dbReference type="PANTHER" id="PTHR43673">
    <property type="entry name" value="NAD(P)H NITROREDUCTASE YDGI-RELATED"/>
    <property type="match status" value="1"/>
</dbReference>
<evidence type="ECO:0000313" key="5">
    <source>
        <dbReference type="Proteomes" id="UP000199119"/>
    </source>
</evidence>
<reference evidence="5" key="1">
    <citation type="submission" date="2016-10" db="EMBL/GenBank/DDBJ databases">
        <authorList>
            <person name="Varghese N."/>
            <person name="Submissions S."/>
        </authorList>
    </citation>
    <scope>NUCLEOTIDE SEQUENCE [LARGE SCALE GENOMIC DNA]</scope>
    <source>
        <strain evidence="5">DSM 27981</strain>
    </source>
</reference>
<dbReference type="InterPro" id="IPR000415">
    <property type="entry name" value="Nitroreductase-like"/>
</dbReference>
<evidence type="ECO:0000259" key="3">
    <source>
        <dbReference type="Pfam" id="PF00881"/>
    </source>
</evidence>